<feature type="compositionally biased region" description="Polar residues" evidence="1">
    <location>
        <begin position="24"/>
        <end position="37"/>
    </location>
</feature>
<evidence type="ECO:0000256" key="1">
    <source>
        <dbReference type="SAM" id="MobiDB-lite"/>
    </source>
</evidence>
<feature type="region of interest" description="Disordered" evidence="1">
    <location>
        <begin position="14"/>
        <end position="37"/>
    </location>
</feature>
<dbReference type="Gramene" id="mRNA:HanXRQr2_Chr01g0003271">
    <property type="protein sequence ID" value="CDS:HanXRQr2_Chr01g0003271.1"/>
    <property type="gene ID" value="HanXRQr2_Chr01g0003271"/>
</dbReference>
<organism evidence="2 3">
    <name type="scientific">Helianthus annuus</name>
    <name type="common">Common sunflower</name>
    <dbReference type="NCBI Taxonomy" id="4232"/>
    <lineage>
        <taxon>Eukaryota</taxon>
        <taxon>Viridiplantae</taxon>
        <taxon>Streptophyta</taxon>
        <taxon>Embryophyta</taxon>
        <taxon>Tracheophyta</taxon>
        <taxon>Spermatophyta</taxon>
        <taxon>Magnoliopsida</taxon>
        <taxon>eudicotyledons</taxon>
        <taxon>Gunneridae</taxon>
        <taxon>Pentapetalae</taxon>
        <taxon>asterids</taxon>
        <taxon>campanulids</taxon>
        <taxon>Asterales</taxon>
        <taxon>Asteraceae</taxon>
        <taxon>Asteroideae</taxon>
        <taxon>Heliantheae alliance</taxon>
        <taxon>Heliantheae</taxon>
        <taxon>Helianthus</taxon>
    </lineage>
</organism>
<dbReference type="EMBL" id="MNCJ02000316">
    <property type="protein sequence ID" value="KAF5820531.1"/>
    <property type="molecule type" value="Genomic_DNA"/>
</dbReference>
<name>A0A9K3JSN2_HELAN</name>
<gene>
    <name evidence="2" type="ORF">HanXRQr2_Chr01g0003271</name>
</gene>
<evidence type="ECO:0000313" key="3">
    <source>
        <dbReference type="Proteomes" id="UP000215914"/>
    </source>
</evidence>
<protein>
    <submittedName>
        <fullName evidence="2">Uncharacterized protein</fullName>
    </submittedName>
</protein>
<evidence type="ECO:0000313" key="2">
    <source>
        <dbReference type="EMBL" id="KAF5820531.1"/>
    </source>
</evidence>
<dbReference type="Proteomes" id="UP000215914">
    <property type="component" value="Unassembled WGS sequence"/>
</dbReference>
<sequence length="94" mass="10699">MLLRQPWIDNTRSILNPGAEPYPNHTQSRKPTQNLTANHHLSPKRTMIITHPMKTMSVQKECILMHHAPGAVPTSILYFVNPEISPGRRARLIV</sequence>
<accession>A0A9K3JSN2</accession>
<dbReference type="AlphaFoldDB" id="A0A9K3JSN2"/>
<comment type="caution">
    <text evidence="2">The sequence shown here is derived from an EMBL/GenBank/DDBJ whole genome shotgun (WGS) entry which is preliminary data.</text>
</comment>
<reference evidence="2" key="2">
    <citation type="submission" date="2020-06" db="EMBL/GenBank/DDBJ databases">
        <title>Helianthus annuus Genome sequencing and assembly Release 2.</title>
        <authorList>
            <person name="Gouzy J."/>
            <person name="Langlade N."/>
            <person name="Munos S."/>
        </authorList>
    </citation>
    <scope>NUCLEOTIDE SEQUENCE</scope>
    <source>
        <tissue evidence="2">Leaves</tissue>
    </source>
</reference>
<reference evidence="2" key="1">
    <citation type="journal article" date="2017" name="Nature">
        <title>The sunflower genome provides insights into oil metabolism, flowering and Asterid evolution.</title>
        <authorList>
            <person name="Badouin H."/>
            <person name="Gouzy J."/>
            <person name="Grassa C.J."/>
            <person name="Murat F."/>
            <person name="Staton S.E."/>
            <person name="Cottret L."/>
            <person name="Lelandais-Briere C."/>
            <person name="Owens G.L."/>
            <person name="Carrere S."/>
            <person name="Mayjonade B."/>
            <person name="Legrand L."/>
            <person name="Gill N."/>
            <person name="Kane N.C."/>
            <person name="Bowers J.E."/>
            <person name="Hubner S."/>
            <person name="Bellec A."/>
            <person name="Berard A."/>
            <person name="Berges H."/>
            <person name="Blanchet N."/>
            <person name="Boniface M.C."/>
            <person name="Brunel D."/>
            <person name="Catrice O."/>
            <person name="Chaidir N."/>
            <person name="Claudel C."/>
            <person name="Donnadieu C."/>
            <person name="Faraut T."/>
            <person name="Fievet G."/>
            <person name="Helmstetter N."/>
            <person name="King M."/>
            <person name="Knapp S.J."/>
            <person name="Lai Z."/>
            <person name="Le Paslier M.C."/>
            <person name="Lippi Y."/>
            <person name="Lorenzon L."/>
            <person name="Mandel J.R."/>
            <person name="Marage G."/>
            <person name="Marchand G."/>
            <person name="Marquand E."/>
            <person name="Bret-Mestries E."/>
            <person name="Morien E."/>
            <person name="Nambeesan S."/>
            <person name="Nguyen T."/>
            <person name="Pegot-Espagnet P."/>
            <person name="Pouilly N."/>
            <person name="Raftis F."/>
            <person name="Sallet E."/>
            <person name="Schiex T."/>
            <person name="Thomas J."/>
            <person name="Vandecasteele C."/>
            <person name="Vares D."/>
            <person name="Vear F."/>
            <person name="Vautrin S."/>
            <person name="Crespi M."/>
            <person name="Mangin B."/>
            <person name="Burke J.M."/>
            <person name="Salse J."/>
            <person name="Munos S."/>
            <person name="Vincourt P."/>
            <person name="Rieseberg L.H."/>
            <person name="Langlade N.B."/>
        </authorList>
    </citation>
    <scope>NUCLEOTIDE SEQUENCE</scope>
    <source>
        <tissue evidence="2">Leaves</tissue>
    </source>
</reference>
<keyword evidence="3" id="KW-1185">Reference proteome</keyword>
<proteinExistence type="predicted"/>